<reference evidence="1 2" key="1">
    <citation type="journal article" date="2015" name="Genome Biol. Evol.">
        <title>The genome of winter moth (Operophtera brumata) provides a genomic perspective on sexual dimorphism and phenology.</title>
        <authorList>
            <person name="Derks M.F."/>
            <person name="Smit S."/>
            <person name="Salis L."/>
            <person name="Schijlen E."/>
            <person name="Bossers A."/>
            <person name="Mateman C."/>
            <person name="Pijl A.S."/>
            <person name="de Ridder D."/>
            <person name="Groenen M.A."/>
            <person name="Visser M.E."/>
            <person name="Megens H.J."/>
        </authorList>
    </citation>
    <scope>NUCLEOTIDE SEQUENCE [LARGE SCALE GENOMIC DNA]</scope>
    <source>
        <strain evidence="1">WM2013NL</strain>
        <tissue evidence="1">Head and thorax</tissue>
    </source>
</reference>
<proteinExistence type="predicted"/>
<accession>A0A0L7LMZ7</accession>
<dbReference type="InterPro" id="IPR027417">
    <property type="entry name" value="P-loop_NTPase"/>
</dbReference>
<dbReference type="STRING" id="104452.A0A0L7LMZ7"/>
<dbReference type="AlphaFoldDB" id="A0A0L7LMZ7"/>
<evidence type="ECO:0000313" key="1">
    <source>
        <dbReference type="EMBL" id="KOB76714.1"/>
    </source>
</evidence>
<gene>
    <name evidence="1" type="ORF">OBRU01_05322</name>
</gene>
<protein>
    <submittedName>
        <fullName evidence="1">Putative membrane-associated guanylate kinase</fullName>
    </submittedName>
</protein>
<dbReference type="Proteomes" id="UP000037510">
    <property type="component" value="Unassembled WGS sequence"/>
</dbReference>
<dbReference type="EMBL" id="JTDY01000550">
    <property type="protein sequence ID" value="KOB76714.1"/>
    <property type="molecule type" value="Genomic_DNA"/>
</dbReference>
<dbReference type="Gene3D" id="3.40.50.300">
    <property type="entry name" value="P-loop containing nucleotide triphosphate hydrolases"/>
    <property type="match status" value="1"/>
</dbReference>
<dbReference type="SUPFAM" id="SSF52540">
    <property type="entry name" value="P-loop containing nucleoside triphosphate hydrolases"/>
    <property type="match status" value="1"/>
</dbReference>
<dbReference type="PANTHER" id="PTHR23122">
    <property type="entry name" value="MEMBRANE-ASSOCIATED GUANYLATE KINASE MAGUK"/>
    <property type="match status" value="1"/>
</dbReference>
<dbReference type="GO" id="GO:0016301">
    <property type="term" value="F:kinase activity"/>
    <property type="evidence" value="ECO:0007669"/>
    <property type="project" value="UniProtKB-KW"/>
</dbReference>
<name>A0A0L7LMZ7_OPEBR</name>
<sequence length="118" mass="13403">MEQDIADGKFIEHGEYKGNLCCARLGYGRTSCSCGRRRSSGSCSRARCTTRAPPSTKSAREEEFADIMRSSARISFLYGYMFDEEIVNEELPRAVSQLLKASWRLQSEPLWVPALWLQ</sequence>
<organism evidence="1 2">
    <name type="scientific">Operophtera brumata</name>
    <name type="common">Winter moth</name>
    <name type="synonym">Phalaena brumata</name>
    <dbReference type="NCBI Taxonomy" id="104452"/>
    <lineage>
        <taxon>Eukaryota</taxon>
        <taxon>Metazoa</taxon>
        <taxon>Ecdysozoa</taxon>
        <taxon>Arthropoda</taxon>
        <taxon>Hexapoda</taxon>
        <taxon>Insecta</taxon>
        <taxon>Pterygota</taxon>
        <taxon>Neoptera</taxon>
        <taxon>Endopterygota</taxon>
        <taxon>Lepidoptera</taxon>
        <taxon>Glossata</taxon>
        <taxon>Ditrysia</taxon>
        <taxon>Geometroidea</taxon>
        <taxon>Geometridae</taxon>
        <taxon>Larentiinae</taxon>
        <taxon>Operophtera</taxon>
    </lineage>
</organism>
<evidence type="ECO:0000313" key="2">
    <source>
        <dbReference type="Proteomes" id="UP000037510"/>
    </source>
</evidence>
<comment type="caution">
    <text evidence="1">The sequence shown here is derived from an EMBL/GenBank/DDBJ whole genome shotgun (WGS) entry which is preliminary data.</text>
</comment>
<keyword evidence="2" id="KW-1185">Reference proteome</keyword>
<keyword evidence="1" id="KW-0808">Transferase</keyword>
<keyword evidence="1" id="KW-0418">Kinase</keyword>
<dbReference type="InterPro" id="IPR050716">
    <property type="entry name" value="MAGUK"/>
</dbReference>